<dbReference type="Gene3D" id="3.20.20.70">
    <property type="entry name" value="Aldolase class I"/>
    <property type="match status" value="1"/>
</dbReference>
<name>A0A4R6LL55_9FIRM</name>
<accession>A0A4R6LL55</accession>
<dbReference type="PANTHER" id="PTHR35039:SF3">
    <property type="entry name" value="3-KETO-L-GULONATE-6-PHOSPHATE DECARBOXYLASE SGBH-RELATED"/>
    <property type="match status" value="1"/>
</dbReference>
<dbReference type="Proteomes" id="UP000295064">
    <property type="component" value="Unassembled WGS sequence"/>
</dbReference>
<comment type="caution">
    <text evidence="3">The sequence shown here is derived from an EMBL/GenBank/DDBJ whole genome shotgun (WGS) entry which is preliminary data.</text>
</comment>
<feature type="domain" description="Orotidine 5'-phosphate decarboxylase" evidence="2">
    <location>
        <begin position="6"/>
        <end position="138"/>
    </location>
</feature>
<dbReference type="AlphaFoldDB" id="A0A4R6LL55"/>
<dbReference type="GO" id="GO:0019854">
    <property type="term" value="P:L-ascorbic acid catabolic process"/>
    <property type="evidence" value="ECO:0007669"/>
    <property type="project" value="TreeGrafter"/>
</dbReference>
<dbReference type="InterPro" id="IPR001754">
    <property type="entry name" value="OMPdeCOase_dom"/>
</dbReference>
<organism evidence="3 4">
    <name type="scientific">Halanaerobium saccharolyticum</name>
    <dbReference type="NCBI Taxonomy" id="43595"/>
    <lineage>
        <taxon>Bacteria</taxon>
        <taxon>Bacillati</taxon>
        <taxon>Bacillota</taxon>
        <taxon>Clostridia</taxon>
        <taxon>Halanaerobiales</taxon>
        <taxon>Halanaerobiaceae</taxon>
        <taxon>Halanaerobium</taxon>
    </lineage>
</organism>
<keyword evidence="1" id="KW-0456">Lyase</keyword>
<reference evidence="3 4" key="1">
    <citation type="submission" date="2019-03" db="EMBL/GenBank/DDBJ databases">
        <title>Subsurface microbial communities from deep shales in Ohio and West Virginia, USA.</title>
        <authorList>
            <person name="Wrighton K."/>
        </authorList>
    </citation>
    <scope>NUCLEOTIDE SEQUENCE [LARGE SCALE GENOMIC DNA]</scope>
    <source>
        <strain evidence="3 4">MA284_T2</strain>
    </source>
</reference>
<dbReference type="InterPro" id="IPR011060">
    <property type="entry name" value="RibuloseP-bd_barrel"/>
</dbReference>
<dbReference type="PANTHER" id="PTHR35039">
    <property type="entry name" value="3-KETO-L-GULONATE-6-PHOSPHATE DECARBOXYLASE SGBH-RELATED"/>
    <property type="match status" value="1"/>
</dbReference>
<dbReference type="InterPro" id="IPR013785">
    <property type="entry name" value="Aldolase_TIM"/>
</dbReference>
<dbReference type="Pfam" id="PF00215">
    <property type="entry name" value="OMPdecase"/>
    <property type="match status" value="1"/>
</dbReference>
<dbReference type="GO" id="GO:0006207">
    <property type="term" value="P:'de novo' pyrimidine nucleobase biosynthetic process"/>
    <property type="evidence" value="ECO:0007669"/>
    <property type="project" value="InterPro"/>
</dbReference>
<gene>
    <name evidence="3" type="ORF">DFR79_11629</name>
</gene>
<evidence type="ECO:0000259" key="2">
    <source>
        <dbReference type="Pfam" id="PF00215"/>
    </source>
</evidence>
<dbReference type="SUPFAM" id="SSF51366">
    <property type="entry name" value="Ribulose-phoshate binding barrel"/>
    <property type="match status" value="1"/>
</dbReference>
<dbReference type="EMBL" id="SNWX01000016">
    <property type="protein sequence ID" value="TDO85902.1"/>
    <property type="molecule type" value="Genomic_DNA"/>
</dbReference>
<protein>
    <submittedName>
        <fullName evidence="3">Orotidine 5'-phosphate decarboxylase/HUMPS family protein</fullName>
    </submittedName>
</protein>
<sequence length="146" mass="16012">MDGGGIIPDLAFQKGADMVSVLAAANNSTIKASIKSAAEFKKEILIDMCSVSKIKKRAEEIDRFSPAYISVHRAADMKMEEIDPLKNIKFLKNIKAKKAVAGGINLNNFEKACKSSADIIIVGGAVYKNEKPEYVAEKMRKIIDNY</sequence>
<proteinExistence type="predicted"/>
<evidence type="ECO:0000313" key="4">
    <source>
        <dbReference type="Proteomes" id="UP000295064"/>
    </source>
</evidence>
<dbReference type="GO" id="GO:0033982">
    <property type="term" value="F:3-dehydro-L-gulonate-6-phosphate decarboxylase activity"/>
    <property type="evidence" value="ECO:0007669"/>
    <property type="project" value="TreeGrafter"/>
</dbReference>
<dbReference type="GO" id="GO:0004590">
    <property type="term" value="F:orotidine-5'-phosphate decarboxylase activity"/>
    <property type="evidence" value="ECO:0007669"/>
    <property type="project" value="InterPro"/>
</dbReference>
<evidence type="ECO:0000313" key="3">
    <source>
        <dbReference type="EMBL" id="TDO85902.1"/>
    </source>
</evidence>
<evidence type="ECO:0000256" key="1">
    <source>
        <dbReference type="ARBA" id="ARBA00023239"/>
    </source>
</evidence>